<feature type="region of interest" description="Disordered" evidence="1">
    <location>
        <begin position="352"/>
        <end position="390"/>
    </location>
</feature>
<gene>
    <name evidence="3" type="ORF">QE152_g30551</name>
</gene>
<dbReference type="PROSITE" id="PS50878">
    <property type="entry name" value="RT_POL"/>
    <property type="match status" value="1"/>
</dbReference>
<keyword evidence="3" id="KW-0808">Transferase</keyword>
<feature type="compositionally biased region" description="Basic and acidic residues" evidence="1">
    <location>
        <begin position="355"/>
        <end position="367"/>
    </location>
</feature>
<sequence length="843" mass="94872">MQTFRYLGHFFGLSGAAKPTVDNLSRWLKCVEAAPLKPEQKLSLIREHVVPKLQPERIRRHNEIARKIAAHCRSKGWTVEEEPHIRHPLGHLYKPDIVIHREGLPSVVCDVQVSWDGYEPLDEAWRNKQRTYDHDLFRTAAGRRWPGKTFLHLPAILGARGIWPRYRREPQAALPPNISIRQKAQAVVAPKDLEQERTSSKRARLSSPLQQPPLKKKAPQVPRGIIKKDVTTAPTVDAQDDGSLKRKRLSPQTSPLQDAPPSMRPRLATVHGSPRRTTDAQDAAPLPFGQPRLSASTSDLPSIGRFQHVATANETLDEAFLAYLVSLRPTVDEHTRRLIGVGEYLSGIEETATTHTEDRKNSQREQRLVPPPPPTSRQRRARRASTYKKAQDLFQKDPSQLAEKIITGSPIVEEAIYPKIEDVDRLYRTIFERQDAPDPGPSRASTYKKAQDLFQKDPSQLAEKIITGSPIVEEAIYPKIEDVDRLYRTIFERQDAPDPGLSPAPKETANLYRPVGEEEIRSSVRNWSNSAPGPDGITIAQVKRCPTNLLEALFNIVLYRRMTPSTWKASRTKSRDVQPIFWKPCSTSTVTAWIRRTGAQSPSDPRSKGCSIVSWQRGSPPPLIGSTVQRLLHRVLAKRLTTTIELHPAQRGFREVDGTLANIIMLEHYIKLRRLKGKTYNIVSLDIRKAFDTVSHPAILRAMQRFGIDDGMQDFIMSTITDAYTNPRHPPRDAALWDRRWNAGFHHENGVKQGDPLSPVLFNIVLDELVTRLNDEQPGASMTPACKIASLAFADDLLLLEDRDIDVPNSLATTCAYFRTRGMTLNPEKCASILPAPTSGPEG</sequence>
<comment type="caution">
    <text evidence="3">The sequence shown here is derived from an EMBL/GenBank/DDBJ whole genome shotgun (WGS) entry which is preliminary data.</text>
</comment>
<keyword evidence="3" id="KW-0695">RNA-directed DNA polymerase</keyword>
<dbReference type="EMBL" id="JASPKY010000413">
    <property type="protein sequence ID" value="KAK9701489.1"/>
    <property type="molecule type" value="Genomic_DNA"/>
</dbReference>
<dbReference type="Proteomes" id="UP001458880">
    <property type="component" value="Unassembled WGS sequence"/>
</dbReference>
<feature type="compositionally biased region" description="Basic residues" evidence="1">
    <location>
        <begin position="377"/>
        <end position="386"/>
    </location>
</feature>
<dbReference type="AlphaFoldDB" id="A0AAW1JE20"/>
<dbReference type="GO" id="GO:0003964">
    <property type="term" value="F:RNA-directed DNA polymerase activity"/>
    <property type="evidence" value="ECO:0007669"/>
    <property type="project" value="UniProtKB-KW"/>
</dbReference>
<keyword evidence="4" id="KW-1185">Reference proteome</keyword>
<accession>A0AAW1JE20</accession>
<evidence type="ECO:0000259" key="2">
    <source>
        <dbReference type="PROSITE" id="PS50878"/>
    </source>
</evidence>
<feature type="domain" description="Reverse transcriptase" evidence="2">
    <location>
        <begin position="593"/>
        <end position="843"/>
    </location>
</feature>
<dbReference type="InterPro" id="IPR000477">
    <property type="entry name" value="RT_dom"/>
</dbReference>
<evidence type="ECO:0000256" key="1">
    <source>
        <dbReference type="SAM" id="MobiDB-lite"/>
    </source>
</evidence>
<keyword evidence="3" id="KW-0548">Nucleotidyltransferase</keyword>
<dbReference type="CDD" id="cd01650">
    <property type="entry name" value="RT_nLTR_like"/>
    <property type="match status" value="1"/>
</dbReference>
<dbReference type="SUPFAM" id="SSF56672">
    <property type="entry name" value="DNA/RNA polymerases"/>
    <property type="match status" value="1"/>
</dbReference>
<name>A0AAW1JE20_POPJA</name>
<dbReference type="PANTHER" id="PTHR19446">
    <property type="entry name" value="REVERSE TRANSCRIPTASES"/>
    <property type="match status" value="1"/>
</dbReference>
<protein>
    <submittedName>
        <fullName evidence="3">Reverse transcriptase (RNA-dependent DNA polymerase)</fullName>
    </submittedName>
</protein>
<organism evidence="3 4">
    <name type="scientific">Popillia japonica</name>
    <name type="common">Japanese beetle</name>
    <dbReference type="NCBI Taxonomy" id="7064"/>
    <lineage>
        <taxon>Eukaryota</taxon>
        <taxon>Metazoa</taxon>
        <taxon>Ecdysozoa</taxon>
        <taxon>Arthropoda</taxon>
        <taxon>Hexapoda</taxon>
        <taxon>Insecta</taxon>
        <taxon>Pterygota</taxon>
        <taxon>Neoptera</taxon>
        <taxon>Endopterygota</taxon>
        <taxon>Coleoptera</taxon>
        <taxon>Polyphaga</taxon>
        <taxon>Scarabaeiformia</taxon>
        <taxon>Scarabaeidae</taxon>
        <taxon>Rutelinae</taxon>
        <taxon>Popillia</taxon>
    </lineage>
</organism>
<proteinExistence type="predicted"/>
<evidence type="ECO:0000313" key="3">
    <source>
        <dbReference type="EMBL" id="KAK9701489.1"/>
    </source>
</evidence>
<dbReference type="Pfam" id="PF00078">
    <property type="entry name" value="RVT_1"/>
    <property type="match status" value="1"/>
</dbReference>
<evidence type="ECO:0000313" key="4">
    <source>
        <dbReference type="Proteomes" id="UP001458880"/>
    </source>
</evidence>
<feature type="region of interest" description="Disordered" evidence="1">
    <location>
        <begin position="185"/>
        <end position="299"/>
    </location>
</feature>
<reference evidence="3 4" key="1">
    <citation type="journal article" date="2024" name="BMC Genomics">
        <title>De novo assembly and annotation of Popillia japonica's genome with initial clues to its potential as an invasive pest.</title>
        <authorList>
            <person name="Cucini C."/>
            <person name="Boschi S."/>
            <person name="Funari R."/>
            <person name="Cardaioli E."/>
            <person name="Iannotti N."/>
            <person name="Marturano G."/>
            <person name="Paoli F."/>
            <person name="Bruttini M."/>
            <person name="Carapelli A."/>
            <person name="Frati F."/>
            <person name="Nardi F."/>
        </authorList>
    </citation>
    <scope>NUCLEOTIDE SEQUENCE [LARGE SCALE GENOMIC DNA]</scope>
    <source>
        <strain evidence="3">DMR45628</strain>
    </source>
</reference>
<dbReference type="InterPro" id="IPR043502">
    <property type="entry name" value="DNA/RNA_pol_sf"/>
</dbReference>